<keyword evidence="6" id="KW-0687">Ribonucleoprotein</keyword>
<proteinExistence type="inferred from homology"/>
<dbReference type="GeneID" id="63798949"/>
<evidence type="ECO:0000256" key="5">
    <source>
        <dbReference type="ARBA" id="ARBA00023128"/>
    </source>
</evidence>
<evidence type="ECO:0000313" key="10">
    <source>
        <dbReference type="Proteomes" id="UP000249363"/>
    </source>
</evidence>
<gene>
    <name evidence="9" type="ORF">BHQ10_009735</name>
</gene>
<evidence type="ECO:0000256" key="8">
    <source>
        <dbReference type="SAM" id="MobiDB-lite"/>
    </source>
</evidence>
<dbReference type="Pfam" id="PF10236">
    <property type="entry name" value="DAP3"/>
    <property type="match status" value="1"/>
</dbReference>
<dbReference type="Proteomes" id="UP000249363">
    <property type="component" value="Unassembled WGS sequence"/>
</dbReference>
<dbReference type="GO" id="GO:0003735">
    <property type="term" value="F:structural constituent of ribosome"/>
    <property type="evidence" value="ECO:0007669"/>
    <property type="project" value="TreeGrafter"/>
</dbReference>
<dbReference type="PANTHER" id="PTHR12810">
    <property type="entry name" value="MITOCHONDRIAL 28S RIBOSOMAL PROTEIN S29"/>
    <property type="match status" value="1"/>
</dbReference>
<comment type="caution">
    <text evidence="9">The sequence shown here is derived from an EMBL/GenBank/DDBJ whole genome shotgun (WGS) entry which is preliminary data.</text>
</comment>
<comment type="subcellular location">
    <subcellularLocation>
        <location evidence="1">Mitochondrion</location>
    </subcellularLocation>
</comment>
<dbReference type="PANTHER" id="PTHR12810:SF0">
    <property type="entry name" value="SMALL RIBOSOMAL SUBUNIT PROTEIN MS29"/>
    <property type="match status" value="1"/>
</dbReference>
<keyword evidence="5" id="KW-0496">Mitochondrion</keyword>
<name>A0A364LD58_TALAM</name>
<dbReference type="AlphaFoldDB" id="A0A364LD58"/>
<feature type="region of interest" description="Disordered" evidence="8">
    <location>
        <begin position="56"/>
        <end position="93"/>
    </location>
</feature>
<evidence type="ECO:0000256" key="4">
    <source>
        <dbReference type="ARBA" id="ARBA00022980"/>
    </source>
</evidence>
<dbReference type="EMBL" id="MIKG01000026">
    <property type="protein sequence ID" value="RAO73723.1"/>
    <property type="molecule type" value="Genomic_DNA"/>
</dbReference>
<evidence type="ECO:0000256" key="2">
    <source>
        <dbReference type="ARBA" id="ARBA00009863"/>
    </source>
</evidence>
<keyword evidence="3" id="KW-0809">Transit peptide</keyword>
<evidence type="ECO:0000256" key="6">
    <source>
        <dbReference type="ARBA" id="ARBA00023274"/>
    </source>
</evidence>
<keyword evidence="10" id="KW-1185">Reference proteome</keyword>
<evidence type="ECO:0000256" key="3">
    <source>
        <dbReference type="ARBA" id="ARBA00022946"/>
    </source>
</evidence>
<evidence type="ECO:0000313" key="9">
    <source>
        <dbReference type="EMBL" id="RAO73723.1"/>
    </source>
</evidence>
<protein>
    <recommendedName>
        <fullName evidence="7">Small ribosomal subunit protein mS29</fullName>
    </recommendedName>
</protein>
<sequence length="522" mass="57677">MVSQLCWGCLSTTGLRQTSRALLHPAPAAPQHYRQLTARTTTSLFHTSATRYANPLQKKSKSMEGAPKFRESKSARMRKPKKATVDRGRPPAIGERKALRKRIVLSNTNALEVPGMQEFSEETMVDTRIRGSVLGLPVPMIDQLRALQAFKPSQGWSLFRRPGVVLRRETLEMGRIFEGISTEGPDQGKVVKKVLTGKRACGKSVHLLQAMAMGLLKKWVVISIPDPQELVIAQTTYAPLPDTNPVQYVQEKATSELLQRTVLANEEVLSKLHVSMEHPELKSLVKPKTTLAELARLGVQDVTIAWPVWQAFWAEINATAPKTAQKADDKAQSTFQNRPPLLVTVDGLGHWMQESKYRNADFKPIHAHDLALVQHFVSLLTPQSSNKPTMPNGGVVLFATSGSNSPAVPTLDIALAQLKARQQGVAESSAEFPQPDPYAETDNRVLDLFKQAASKSSSSPLELQTLGGLSREEARGYMEYFARSGILQEKITEEWVSEKWSIAGGGIIGEMEKLGKRLRTVL</sequence>
<accession>A0A364LD58</accession>
<dbReference type="STRING" id="1196081.A0A364LD58"/>
<feature type="compositionally biased region" description="Basic and acidic residues" evidence="8">
    <location>
        <begin position="83"/>
        <end position="93"/>
    </location>
</feature>
<organism evidence="9 10">
    <name type="scientific">Talaromyces amestolkiae</name>
    <dbReference type="NCBI Taxonomy" id="1196081"/>
    <lineage>
        <taxon>Eukaryota</taxon>
        <taxon>Fungi</taxon>
        <taxon>Dikarya</taxon>
        <taxon>Ascomycota</taxon>
        <taxon>Pezizomycotina</taxon>
        <taxon>Eurotiomycetes</taxon>
        <taxon>Eurotiomycetidae</taxon>
        <taxon>Eurotiales</taxon>
        <taxon>Trichocomaceae</taxon>
        <taxon>Talaromyces</taxon>
        <taxon>Talaromyces sect. Talaromyces</taxon>
    </lineage>
</organism>
<reference evidence="9 10" key="1">
    <citation type="journal article" date="2017" name="Biotechnol. Biofuels">
        <title>Differential beta-glucosidase expression as a function of carbon source availability in Talaromyces amestolkiae: a genomic and proteomic approach.</title>
        <authorList>
            <person name="de Eugenio L.I."/>
            <person name="Mendez-Liter J.A."/>
            <person name="Nieto-Dominguez M."/>
            <person name="Alonso L."/>
            <person name="Gil-Munoz J."/>
            <person name="Barriuso J."/>
            <person name="Prieto A."/>
            <person name="Martinez M.J."/>
        </authorList>
    </citation>
    <scope>NUCLEOTIDE SEQUENCE [LARGE SCALE GENOMIC DNA]</scope>
    <source>
        <strain evidence="9 10">CIB</strain>
    </source>
</reference>
<evidence type="ECO:0000256" key="1">
    <source>
        <dbReference type="ARBA" id="ARBA00004173"/>
    </source>
</evidence>
<dbReference type="InterPro" id="IPR019368">
    <property type="entry name" value="Ribosomal_mS29"/>
</dbReference>
<evidence type="ECO:0000256" key="7">
    <source>
        <dbReference type="ARBA" id="ARBA00035140"/>
    </source>
</evidence>
<keyword evidence="4" id="KW-0689">Ribosomal protein</keyword>
<dbReference type="GO" id="GO:0005763">
    <property type="term" value="C:mitochondrial small ribosomal subunit"/>
    <property type="evidence" value="ECO:0007669"/>
    <property type="project" value="TreeGrafter"/>
</dbReference>
<dbReference type="RefSeq" id="XP_040738237.1">
    <property type="nucleotide sequence ID" value="XM_040882683.1"/>
</dbReference>
<comment type="similarity">
    <text evidence="2">Belongs to the mitochondrion-specific ribosomal protein mS29 family.</text>
</comment>
<dbReference type="OrthoDB" id="274828at2759"/>